<feature type="region of interest" description="Disordered" evidence="8">
    <location>
        <begin position="1"/>
        <end position="24"/>
    </location>
</feature>
<dbReference type="Proteomes" id="UP000887574">
    <property type="component" value="Unplaced"/>
</dbReference>
<dbReference type="GO" id="GO:0016592">
    <property type="term" value="C:mediator complex"/>
    <property type="evidence" value="ECO:0007669"/>
    <property type="project" value="UniProtKB-UniRule"/>
</dbReference>
<protein>
    <recommendedName>
        <fullName evidence="7">Mediator of RNA polymerase II transcription subunit 14</fullName>
    </recommendedName>
    <alternativeName>
        <fullName evidence="7">Mediator complex subunit 14</fullName>
    </alternativeName>
</protein>
<evidence type="ECO:0000256" key="8">
    <source>
        <dbReference type="SAM" id="MobiDB-lite"/>
    </source>
</evidence>
<dbReference type="GO" id="GO:0070847">
    <property type="term" value="C:core mediator complex"/>
    <property type="evidence" value="ECO:0007669"/>
    <property type="project" value="TreeGrafter"/>
</dbReference>
<evidence type="ECO:0000256" key="3">
    <source>
        <dbReference type="ARBA" id="ARBA00023015"/>
    </source>
</evidence>
<dbReference type="InterPro" id="IPR055122">
    <property type="entry name" value="Med14_N"/>
</dbReference>
<dbReference type="InterPro" id="IPR013947">
    <property type="entry name" value="Mediator_Med14"/>
</dbReference>
<keyword evidence="11" id="KW-1185">Reference proteome</keyword>
<comment type="subunit">
    <text evidence="7">Component of the Mediator complex.</text>
</comment>
<comment type="function">
    <text evidence="7">Component of the Mediator complex, a coactivator involved in the regulated transcription of nearly all RNA polymerase II-dependent genes. Mediator functions as a bridge to convey information from gene-specific regulatory proteins to the basal RNA polymerase II transcription machinery. Mediator is recruited to promoters by direct interactions with regulatory proteins and serves as a scaffold for the assembly of a functional preinitiation complex with RNA polymerase II and the general transcription factors.</text>
</comment>
<feature type="domain" description="Mediator complex subunit MED14 N-terminal" evidence="9">
    <location>
        <begin position="61"/>
        <end position="238"/>
    </location>
</feature>
<reference evidence="12" key="1">
    <citation type="submission" date="2022-11" db="UniProtKB">
        <authorList>
            <consortium name="WormBaseParasite"/>
        </authorList>
    </citation>
    <scope>IDENTIFICATION</scope>
</reference>
<sequence>MMPSHLQQQPSSQPDFSSQLQRRPADFAADQELENASSVVSASVNSYRKPTVLLPTVPEKSHSARDHYPQRVAAKKKETERKISVVQFAHSTRLIFVKLLAIVKWIKQSKKFEPLTAIRFFLDQQAMHFVDTADRLVAIARDELRFARLPVFQVAQAVDVLTLGTYPRLPQDIKDRFILKPSLSKEEQTLTLRRLNHVLEYQLSMSSLTISPRIDSILIRNGMVIMQVSGEFEINLTMLGEEPSAKWCLLNIKILVENYDVGYGQKLVHPLQVNFLHQIVQEKLQNGAEPLMDAYLVLHLFCRSLQLDVLYCQVLQLSTVSQNYLRVEEYDHVKSVLVISYWLTKHPKKRLSSNYRITIFGSREDQHCGLRTRHHPSSPHLPILEDSDNLSLSRLISETILFRCRERLLRIQRLLSMLEPSSIVQRSGHSMMTLTYPLIVFGEQHSDESLHIAINTFSGTVVCNIPALNSNDEIITELENQFSAAESSMETISKLVNRVRVLVMIERFNKAICGLQVRPVSEIQAVPLLAKLKLLPPDRRLLQFNREEKFFLVVTFLPDSQFGVVLEFTCSLRKLASAT</sequence>
<keyword evidence="3 7" id="KW-0805">Transcription regulation</keyword>
<evidence type="ECO:0000256" key="5">
    <source>
        <dbReference type="ARBA" id="ARBA00023163"/>
    </source>
</evidence>
<comment type="subcellular location">
    <subcellularLocation>
        <location evidence="1 7">Nucleus</location>
    </subcellularLocation>
</comment>
<keyword evidence="5 7" id="KW-0804">Transcription</keyword>
<name>A0A915E4X5_9BILA</name>
<keyword evidence="4 7" id="KW-0010">Activator</keyword>
<dbReference type="Pfam" id="PF08638">
    <property type="entry name" value="Med14"/>
    <property type="match status" value="1"/>
</dbReference>
<dbReference type="PANTHER" id="PTHR12809:SF2">
    <property type="entry name" value="MEDIATOR OF RNA POLYMERASE II TRANSCRIPTION SUBUNIT 14"/>
    <property type="match status" value="1"/>
</dbReference>
<evidence type="ECO:0000256" key="2">
    <source>
        <dbReference type="ARBA" id="ARBA00007813"/>
    </source>
</evidence>
<proteinExistence type="inferred from homology"/>
<evidence type="ECO:0000313" key="11">
    <source>
        <dbReference type="Proteomes" id="UP000887574"/>
    </source>
</evidence>
<dbReference type="PANTHER" id="PTHR12809">
    <property type="entry name" value="MEDIATOR COMPLEX SUBUNIT"/>
    <property type="match status" value="1"/>
</dbReference>
<evidence type="ECO:0000256" key="1">
    <source>
        <dbReference type="ARBA" id="ARBA00004123"/>
    </source>
</evidence>
<evidence type="ECO:0000313" key="12">
    <source>
        <dbReference type="WBParaSite" id="jg26517"/>
    </source>
</evidence>
<evidence type="ECO:0000256" key="7">
    <source>
        <dbReference type="RuleBase" id="RU365082"/>
    </source>
</evidence>
<feature type="compositionally biased region" description="Low complexity" evidence="8">
    <location>
        <begin position="7"/>
        <end position="21"/>
    </location>
</feature>
<dbReference type="WBParaSite" id="jg26517">
    <property type="protein sequence ID" value="jg26517"/>
    <property type="gene ID" value="jg26517"/>
</dbReference>
<comment type="similarity">
    <text evidence="2 7">Belongs to the Mediator complex subunit 14 family.</text>
</comment>
<dbReference type="GO" id="GO:0003712">
    <property type="term" value="F:transcription coregulator activity"/>
    <property type="evidence" value="ECO:0007669"/>
    <property type="project" value="UniProtKB-UniRule"/>
</dbReference>
<keyword evidence="6 7" id="KW-0539">Nucleus</keyword>
<evidence type="ECO:0000259" key="10">
    <source>
        <dbReference type="Pfam" id="PF25065"/>
    </source>
</evidence>
<evidence type="ECO:0000256" key="6">
    <source>
        <dbReference type="ARBA" id="ARBA00023242"/>
    </source>
</evidence>
<feature type="domain" description="Mediator of RNA polymerase II transcription subunit 14 RM3" evidence="10">
    <location>
        <begin position="394"/>
        <end position="507"/>
    </location>
</feature>
<organism evidence="11 12">
    <name type="scientific">Ditylenchus dipsaci</name>
    <dbReference type="NCBI Taxonomy" id="166011"/>
    <lineage>
        <taxon>Eukaryota</taxon>
        <taxon>Metazoa</taxon>
        <taxon>Ecdysozoa</taxon>
        <taxon>Nematoda</taxon>
        <taxon>Chromadorea</taxon>
        <taxon>Rhabditida</taxon>
        <taxon>Tylenchina</taxon>
        <taxon>Tylenchomorpha</taxon>
        <taxon>Sphaerularioidea</taxon>
        <taxon>Anguinidae</taxon>
        <taxon>Anguininae</taxon>
        <taxon>Ditylenchus</taxon>
    </lineage>
</organism>
<dbReference type="InterPro" id="IPR056879">
    <property type="entry name" value="RM3_Med14"/>
</dbReference>
<dbReference type="AlphaFoldDB" id="A0A915E4X5"/>
<evidence type="ECO:0000256" key="4">
    <source>
        <dbReference type="ARBA" id="ARBA00023159"/>
    </source>
</evidence>
<dbReference type="Pfam" id="PF25065">
    <property type="entry name" value="RM3_Med14"/>
    <property type="match status" value="1"/>
</dbReference>
<dbReference type="GO" id="GO:0006357">
    <property type="term" value="P:regulation of transcription by RNA polymerase II"/>
    <property type="evidence" value="ECO:0007669"/>
    <property type="project" value="InterPro"/>
</dbReference>
<evidence type="ECO:0000259" key="9">
    <source>
        <dbReference type="Pfam" id="PF08638"/>
    </source>
</evidence>
<accession>A0A915E4X5</accession>